<comment type="caution">
    <text evidence="6">The sequence shown here is derived from an EMBL/GenBank/DDBJ whole genome shotgun (WGS) entry which is preliminary data.</text>
</comment>
<dbReference type="InterPro" id="IPR011659">
    <property type="entry name" value="WD40"/>
</dbReference>
<evidence type="ECO:0000256" key="2">
    <source>
        <dbReference type="ARBA" id="ARBA00023136"/>
    </source>
</evidence>
<accession>A0A1E5TAP5</accession>
<dbReference type="PROSITE" id="PS51123">
    <property type="entry name" value="OMPA_2"/>
    <property type="match status" value="1"/>
</dbReference>
<dbReference type="InterPro" id="IPR008969">
    <property type="entry name" value="CarboxyPept-like_regulatory"/>
</dbReference>
<dbReference type="InterPro" id="IPR050330">
    <property type="entry name" value="Bact_OuterMem_StrucFunc"/>
</dbReference>
<dbReference type="SUPFAM" id="SSF49464">
    <property type="entry name" value="Carboxypeptidase regulatory domain-like"/>
    <property type="match status" value="1"/>
</dbReference>
<evidence type="ECO:0000313" key="7">
    <source>
        <dbReference type="Proteomes" id="UP000095713"/>
    </source>
</evidence>
<dbReference type="PANTHER" id="PTHR30329">
    <property type="entry name" value="STATOR ELEMENT OF FLAGELLAR MOTOR COMPLEX"/>
    <property type="match status" value="1"/>
</dbReference>
<dbReference type="Gene3D" id="1.25.40.10">
    <property type="entry name" value="Tetratricopeptide repeat domain"/>
    <property type="match status" value="1"/>
</dbReference>
<dbReference type="InterPro" id="IPR006664">
    <property type="entry name" value="OMP_bac"/>
</dbReference>
<dbReference type="Gene3D" id="2.120.10.30">
    <property type="entry name" value="TolB, C-terminal domain"/>
    <property type="match status" value="1"/>
</dbReference>
<keyword evidence="3" id="KW-0998">Cell outer membrane</keyword>
<dbReference type="PRINTS" id="PR01021">
    <property type="entry name" value="OMPADOMAIN"/>
</dbReference>
<dbReference type="GO" id="GO:0009279">
    <property type="term" value="C:cell outer membrane"/>
    <property type="evidence" value="ECO:0007669"/>
    <property type="project" value="UniProtKB-SubCell"/>
</dbReference>
<reference evidence="6 7" key="1">
    <citation type="submission" date="2016-05" db="EMBL/GenBank/DDBJ databases">
        <title>Draft Genome Sequence of Algibacter sp. Strain SK-16 Isolated from the Surface Water of Aburatsubo Inlet.</title>
        <authorList>
            <person name="Wong S.-K."/>
            <person name="Yoshizawa S."/>
            <person name="Nakajima Y."/>
            <person name="Ogura Y."/>
            <person name="Tetsuya H."/>
            <person name="Hamasaki K."/>
        </authorList>
    </citation>
    <scope>NUCLEOTIDE SEQUENCE [LARGE SCALE GENOMIC DNA]</scope>
    <source>
        <strain evidence="6 7">SK-16</strain>
    </source>
</reference>
<dbReference type="OrthoDB" id="9809364at2"/>
<dbReference type="SUPFAM" id="SSF48452">
    <property type="entry name" value="TPR-like"/>
    <property type="match status" value="1"/>
</dbReference>
<evidence type="ECO:0000256" key="4">
    <source>
        <dbReference type="PROSITE-ProRule" id="PRU00473"/>
    </source>
</evidence>
<dbReference type="Proteomes" id="UP000095713">
    <property type="component" value="Unassembled WGS sequence"/>
</dbReference>
<dbReference type="PANTHER" id="PTHR30329:SF21">
    <property type="entry name" value="LIPOPROTEIN YIAD-RELATED"/>
    <property type="match status" value="1"/>
</dbReference>
<evidence type="ECO:0000256" key="3">
    <source>
        <dbReference type="ARBA" id="ARBA00023237"/>
    </source>
</evidence>
<organism evidence="6 7">
    <name type="scientific">Flavivirga aquatica</name>
    <dbReference type="NCBI Taxonomy" id="1849968"/>
    <lineage>
        <taxon>Bacteria</taxon>
        <taxon>Pseudomonadati</taxon>
        <taxon>Bacteroidota</taxon>
        <taxon>Flavobacteriia</taxon>
        <taxon>Flavobacteriales</taxon>
        <taxon>Flavobacteriaceae</taxon>
        <taxon>Flavivirga</taxon>
    </lineage>
</organism>
<dbReference type="InterPro" id="IPR011042">
    <property type="entry name" value="6-blade_b-propeller_TolB-like"/>
</dbReference>
<proteinExistence type="predicted"/>
<dbReference type="CDD" id="cd07185">
    <property type="entry name" value="OmpA_C-like"/>
    <property type="match status" value="1"/>
</dbReference>
<dbReference type="Gene3D" id="3.30.1330.60">
    <property type="entry name" value="OmpA-like domain"/>
    <property type="match status" value="1"/>
</dbReference>
<dbReference type="RefSeq" id="WP_069829941.1">
    <property type="nucleotide sequence ID" value="NZ_MDJD01000034.1"/>
</dbReference>
<dbReference type="Pfam" id="PF00691">
    <property type="entry name" value="OmpA"/>
    <property type="match status" value="1"/>
</dbReference>
<keyword evidence="7" id="KW-1185">Reference proteome</keyword>
<dbReference type="Gene3D" id="2.60.40.1120">
    <property type="entry name" value="Carboxypeptidase-like, regulatory domain"/>
    <property type="match status" value="1"/>
</dbReference>
<comment type="subcellular location">
    <subcellularLocation>
        <location evidence="1">Cell outer membrane</location>
    </subcellularLocation>
</comment>
<dbReference type="InterPro" id="IPR036737">
    <property type="entry name" value="OmpA-like_sf"/>
</dbReference>
<dbReference type="Pfam" id="PF07676">
    <property type="entry name" value="PD40"/>
    <property type="match status" value="3"/>
</dbReference>
<dbReference type="STRING" id="1849968.A8C32_03015"/>
<feature type="domain" description="OmpA-like" evidence="5">
    <location>
        <begin position="482"/>
        <end position="603"/>
    </location>
</feature>
<dbReference type="InterPro" id="IPR011990">
    <property type="entry name" value="TPR-like_helical_dom_sf"/>
</dbReference>
<dbReference type="AlphaFoldDB" id="A0A1E5TAP5"/>
<evidence type="ECO:0000259" key="5">
    <source>
        <dbReference type="PROSITE" id="PS51123"/>
    </source>
</evidence>
<keyword evidence="2 4" id="KW-0472">Membrane</keyword>
<dbReference type="SUPFAM" id="SSF103088">
    <property type="entry name" value="OmpA-like"/>
    <property type="match status" value="1"/>
</dbReference>
<gene>
    <name evidence="6" type="ORF">A8C32_03015</name>
</gene>
<sequence length="605" mass="68454">MKKITIFIFTILVTSQVLVAQNLKKVDRLLEQKSYKEASELLLKEKNQSQEVLEKLGDCYYYTKNMSEATKWYKTLVEKHENKVDKAYLYKYAKSLKGTGNYSEADIWYQKYSGKNISTDAYLESLKEDAVVYEIQAISANSSASDFGPSYYGDKVVFASARGEGGDIYKWTNQAYLDLYSGNVNEEGDIVSAEAFSNSINSKLHEANAAFTKDGKTMYFTRNGSSKGKSKITHMKIYKAEFANGEWENIKELPFNDKNYSVMHPALSNDEKQLYFSSDMSGSFDIYVVDITNGKLGTPKKLGNEVNSESLELFPHISSDNTLYFSSDRYEGYGGLDIFKSEKVSGAFSNAKNLGEPINSNEDDFSFIINDENELGYFASNRGSGLSDNIYKFEIAQDLFIAGIVKDANTSEILPGTEVKIIDLNEVSSTVVTVGEDAKYSFEADRGKSYTISVNKQNYTPFSVNLTVTKDNIDKDIYLDQEKVVENFNFSPIYFDFDKHDIKPEYYEHLNSIVQKMSEYPNRIVKLSTFTDAFGPDIYNLELSEKRAKSVINYLKDKGLESSRIQSKAYGKTKVVIDCNKGEDCKKATAKERRCEFDLSTTLNN</sequence>
<dbReference type="InterPro" id="IPR006665">
    <property type="entry name" value="OmpA-like"/>
</dbReference>
<dbReference type="SUPFAM" id="SSF82171">
    <property type="entry name" value="DPP6 N-terminal domain-like"/>
    <property type="match status" value="1"/>
</dbReference>
<dbReference type="EMBL" id="MDJD01000034">
    <property type="protein sequence ID" value="OEK08434.1"/>
    <property type="molecule type" value="Genomic_DNA"/>
</dbReference>
<name>A0A1E5TAP5_9FLAO</name>
<protein>
    <recommendedName>
        <fullName evidence="5">OmpA-like domain-containing protein</fullName>
    </recommendedName>
</protein>
<evidence type="ECO:0000256" key="1">
    <source>
        <dbReference type="ARBA" id="ARBA00004442"/>
    </source>
</evidence>
<evidence type="ECO:0000313" key="6">
    <source>
        <dbReference type="EMBL" id="OEK08434.1"/>
    </source>
</evidence>